<dbReference type="SUPFAM" id="SSF53448">
    <property type="entry name" value="Nucleotide-diphospho-sugar transferases"/>
    <property type="match status" value="1"/>
</dbReference>
<evidence type="ECO:0000313" key="1">
    <source>
        <dbReference type="EMBL" id="QDU76873.1"/>
    </source>
</evidence>
<sequence>MLRVITMTSYRRPAYTREVLASLAKCDGIADWLLLPNVEPGNEEVIAAFREWDACEMRLVVNEKRLGLNKNTHEAVLRAFNLRADVMVHLEDDTVLSPDALRYFDWAVRDLLIPDVKSSDGHQILLASGYNKPKTEPSVDRSHVCDTRPIWTPWGWAVDRSRLTWLIVNWCFRNRKCFTCQFRSQYRRTRREVFPILSRIQNIGYEKGENNRTPEWYRANHRTPWVATSDSLNREWKLL</sequence>
<reference evidence="2" key="1">
    <citation type="submission" date="2019-02" db="EMBL/GenBank/DDBJ databases">
        <title>Deep-cultivation of Planctomycetes and their phenomic and genomic characterization uncovers novel biology.</title>
        <authorList>
            <person name="Wiegand S."/>
            <person name="Jogler M."/>
            <person name="Boedeker C."/>
            <person name="Pinto D."/>
            <person name="Vollmers J."/>
            <person name="Rivas-Marin E."/>
            <person name="Kohn T."/>
            <person name="Peeters S.H."/>
            <person name="Heuer A."/>
            <person name="Rast P."/>
            <person name="Oberbeckmann S."/>
            <person name="Bunk B."/>
            <person name="Jeske O."/>
            <person name="Meyerdierks A."/>
            <person name="Storesund J.E."/>
            <person name="Kallscheuer N."/>
            <person name="Luecker S."/>
            <person name="Lage O.M."/>
            <person name="Pohl T."/>
            <person name="Merkel B.J."/>
            <person name="Hornburger P."/>
            <person name="Mueller R.-W."/>
            <person name="Bruemmer F."/>
            <person name="Labrenz M."/>
            <person name="Spormann A.M."/>
            <person name="Op den Camp H."/>
            <person name="Overmann J."/>
            <person name="Amann R."/>
            <person name="Jetten M.S.M."/>
            <person name="Mascher T."/>
            <person name="Medema M.H."/>
            <person name="Devos D.P."/>
            <person name="Kaster A.-K."/>
            <person name="Ovreas L."/>
            <person name="Rohde M."/>
            <person name="Galperin M.Y."/>
            <person name="Jogler C."/>
        </authorList>
    </citation>
    <scope>NUCLEOTIDE SEQUENCE [LARGE SCALE GENOMIC DNA]</scope>
    <source>
        <strain evidence="2">Pan97</strain>
    </source>
</reference>
<protein>
    <recommendedName>
        <fullName evidence="3">Glycosyl transferase family 2</fullName>
    </recommendedName>
</protein>
<dbReference type="Proteomes" id="UP000318626">
    <property type="component" value="Chromosome"/>
</dbReference>
<keyword evidence="2" id="KW-1185">Reference proteome</keyword>
<dbReference type="OrthoDB" id="5180856at2"/>
<dbReference type="Gene3D" id="3.90.550.10">
    <property type="entry name" value="Spore Coat Polysaccharide Biosynthesis Protein SpsA, Chain A"/>
    <property type="match status" value="1"/>
</dbReference>
<dbReference type="InterPro" id="IPR029044">
    <property type="entry name" value="Nucleotide-diphossugar_trans"/>
</dbReference>
<gene>
    <name evidence="1" type="ORF">Pan97_39300</name>
</gene>
<dbReference type="RefSeq" id="WP_144975330.1">
    <property type="nucleotide sequence ID" value="NZ_CP036289.1"/>
</dbReference>
<organism evidence="1 2">
    <name type="scientific">Bremerella volcania</name>
    <dbReference type="NCBI Taxonomy" id="2527984"/>
    <lineage>
        <taxon>Bacteria</taxon>
        <taxon>Pseudomonadati</taxon>
        <taxon>Planctomycetota</taxon>
        <taxon>Planctomycetia</taxon>
        <taxon>Pirellulales</taxon>
        <taxon>Pirellulaceae</taxon>
        <taxon>Bremerella</taxon>
    </lineage>
</organism>
<dbReference type="AlphaFoldDB" id="A0A518CCC0"/>
<accession>A0A518CCC0</accession>
<dbReference type="KEGG" id="bvo:Pan97_39300"/>
<name>A0A518CCC0_9BACT</name>
<evidence type="ECO:0000313" key="2">
    <source>
        <dbReference type="Proteomes" id="UP000318626"/>
    </source>
</evidence>
<evidence type="ECO:0008006" key="3">
    <source>
        <dbReference type="Google" id="ProtNLM"/>
    </source>
</evidence>
<dbReference type="EMBL" id="CP036289">
    <property type="protein sequence ID" value="QDU76873.1"/>
    <property type="molecule type" value="Genomic_DNA"/>
</dbReference>
<proteinExistence type="predicted"/>